<reference evidence="1" key="1">
    <citation type="submission" date="2018-06" db="EMBL/GenBank/DDBJ databases">
        <authorList>
            <person name="Zhirakovskaya E."/>
        </authorList>
    </citation>
    <scope>NUCLEOTIDE SEQUENCE</scope>
</reference>
<dbReference type="AlphaFoldDB" id="A0A3B0WAA3"/>
<proteinExistence type="predicted"/>
<protein>
    <submittedName>
        <fullName evidence="1">Uncharacterized protein</fullName>
    </submittedName>
</protein>
<gene>
    <name evidence="1" type="ORF">MNBD_GAMMA03-1429</name>
</gene>
<accession>A0A3B0WAA3</accession>
<sequence length="312" mass="37038">MTIKLQDRNPEYWEKLFQMTANVVKQMSDEFERGVKWEYSVPLIDFKRETSGINRSPFITRQGKGCILCMPVGFLKWMDDFVIDMQEYLGSNNGFCVNNGKNDISLWILQNWISWITQHELGHLFNGHYVGDTREWDDWNKFEHFDTLNNDDRLSFEYDADMYAANSFFSGLAYAINIDNRLKNWGEKYFNDLGFIFFVLFTIMEERDPNPLLHLAAYDRLMIFLLRGFKIFETTNNTKPVKEFKAFQLGMARSVMAIGDQGKNLLDKVKNFNHDKITQSIKVLVENKYHIRRLYQMKSDWLRDTNALFYKN</sequence>
<name>A0A3B0WAA3_9ZZZZ</name>
<evidence type="ECO:0000313" key="1">
    <source>
        <dbReference type="EMBL" id="VAW46249.1"/>
    </source>
</evidence>
<dbReference type="EMBL" id="UOFC01000092">
    <property type="protein sequence ID" value="VAW46249.1"/>
    <property type="molecule type" value="Genomic_DNA"/>
</dbReference>
<organism evidence="1">
    <name type="scientific">hydrothermal vent metagenome</name>
    <dbReference type="NCBI Taxonomy" id="652676"/>
    <lineage>
        <taxon>unclassified sequences</taxon>
        <taxon>metagenomes</taxon>
        <taxon>ecological metagenomes</taxon>
    </lineage>
</organism>